<feature type="active site" description="Proton acceptor" evidence="8">
    <location>
        <position position="245"/>
    </location>
</feature>
<evidence type="ECO:0000256" key="5">
    <source>
        <dbReference type="ARBA" id="ARBA00022741"/>
    </source>
</evidence>
<dbReference type="EC" id="2.7.7.108" evidence="8"/>
<dbReference type="GO" id="GO:0000287">
    <property type="term" value="F:magnesium ion binding"/>
    <property type="evidence" value="ECO:0007669"/>
    <property type="project" value="UniProtKB-UniRule"/>
</dbReference>
<accession>A0A8J2ZGA6</accession>
<keyword evidence="7 8" id="KW-0460">Magnesium</keyword>
<comment type="catalytic activity">
    <reaction evidence="8">
        <text>L-tyrosyl-[protein] + UTP = O-(5'-uridylyl)-L-tyrosyl-[protein] + diphosphate</text>
        <dbReference type="Rhea" id="RHEA:83887"/>
        <dbReference type="Rhea" id="RHEA-COMP:10136"/>
        <dbReference type="Rhea" id="RHEA-COMP:20238"/>
        <dbReference type="ChEBI" id="CHEBI:33019"/>
        <dbReference type="ChEBI" id="CHEBI:46398"/>
        <dbReference type="ChEBI" id="CHEBI:46858"/>
        <dbReference type="ChEBI" id="CHEBI:90602"/>
    </reaction>
</comment>
<proteinExistence type="inferred from homology"/>
<feature type="binding site" evidence="8">
    <location>
        <position position="88"/>
    </location>
    <ligand>
        <name>ATP</name>
        <dbReference type="ChEBI" id="CHEBI:30616"/>
    </ligand>
</feature>
<name>A0A8J2ZGA6_9RHOB</name>
<evidence type="ECO:0000256" key="2">
    <source>
        <dbReference type="ARBA" id="ARBA00022679"/>
    </source>
</evidence>
<comment type="catalytic activity">
    <reaction evidence="8">
        <text>L-seryl-[protein] + ATP = 3-O-(5'-adenylyl)-L-seryl-[protein] + diphosphate</text>
        <dbReference type="Rhea" id="RHEA:58120"/>
        <dbReference type="Rhea" id="RHEA-COMP:9863"/>
        <dbReference type="Rhea" id="RHEA-COMP:15073"/>
        <dbReference type="ChEBI" id="CHEBI:29999"/>
        <dbReference type="ChEBI" id="CHEBI:30616"/>
        <dbReference type="ChEBI" id="CHEBI:33019"/>
        <dbReference type="ChEBI" id="CHEBI:142516"/>
        <dbReference type="EC" id="2.7.7.108"/>
    </reaction>
</comment>
<dbReference type="NCBIfam" id="NF000658">
    <property type="entry name" value="PRK00029.1"/>
    <property type="match status" value="1"/>
</dbReference>
<dbReference type="AlphaFoldDB" id="A0A8J2ZGA6"/>
<sequence length="473" mass="52123">MTLHIPFDNSYARLPDGFFTRLDPTAVSTPSLVAFNQPLADSLGITGYDDNRLAELLSGNVLPEGAEPLAQIYAGHQFGGFSPQLGDGRAHLLGEVVGKDGIRRDIQLKGSGPTPYSRRGDGRAWLGPVLREYVVSEAMHALGVPTTRALAAVRTGEPILRENGPVPGAVLTRVAQSHIRVGTFELFASRGEKDALKILFKHTRDRHYPDADGPEALLQQACDRQAALVMQWMSLGFIHGVMNTDNCTLSGETIDYGPCAFMDSYHAGQVFSSIDRDGRYAFGAQADIIIWNMAQLATCLVPLMPDEDAAVERFTEIVHGMADTLRREWLKRFCAKVGIATPSPEDGALVGELLKLMQTDRADFTNTFRALLGDDARDQFTDRAAFDAWETRWRKRIESEPDPEGLMRRTNPAVIPRNHRIEQMIAAAVEGDDAPFHRLNAVLSRPFDEAPEDEDLRRPPTEAEIVPATFCGT</sequence>
<keyword evidence="2 8" id="KW-0808">Transferase</keyword>
<evidence type="ECO:0000256" key="6">
    <source>
        <dbReference type="ARBA" id="ARBA00022840"/>
    </source>
</evidence>
<feature type="binding site" evidence="8">
    <location>
        <position position="122"/>
    </location>
    <ligand>
        <name>ATP</name>
        <dbReference type="ChEBI" id="CHEBI:30616"/>
    </ligand>
</feature>
<comment type="catalytic activity">
    <reaction evidence="8">
        <text>L-threonyl-[protein] + ATP = 3-O-(5'-adenylyl)-L-threonyl-[protein] + diphosphate</text>
        <dbReference type="Rhea" id="RHEA:54292"/>
        <dbReference type="Rhea" id="RHEA-COMP:11060"/>
        <dbReference type="Rhea" id="RHEA-COMP:13847"/>
        <dbReference type="ChEBI" id="CHEBI:30013"/>
        <dbReference type="ChEBI" id="CHEBI:30616"/>
        <dbReference type="ChEBI" id="CHEBI:33019"/>
        <dbReference type="ChEBI" id="CHEBI:138113"/>
        <dbReference type="EC" id="2.7.7.108"/>
    </reaction>
</comment>
<feature type="binding site" evidence="8">
    <location>
        <position position="255"/>
    </location>
    <ligand>
        <name>Mg(2+)</name>
        <dbReference type="ChEBI" id="CHEBI:18420"/>
    </ligand>
</feature>
<keyword evidence="10" id="KW-1185">Reference proteome</keyword>
<feature type="binding site" evidence="8">
    <location>
        <position position="89"/>
    </location>
    <ligand>
        <name>ATP</name>
        <dbReference type="ChEBI" id="CHEBI:30616"/>
    </ligand>
</feature>
<dbReference type="GO" id="GO:0030145">
    <property type="term" value="F:manganese ion binding"/>
    <property type="evidence" value="ECO:0007669"/>
    <property type="project" value="UniProtKB-UniRule"/>
</dbReference>
<keyword evidence="8" id="KW-0464">Manganese</keyword>
<dbReference type="HAMAP" id="MF_00692">
    <property type="entry name" value="SelO"/>
    <property type="match status" value="1"/>
</dbReference>
<evidence type="ECO:0000256" key="1">
    <source>
        <dbReference type="ARBA" id="ARBA00009747"/>
    </source>
</evidence>
<keyword evidence="4 8" id="KW-0479">Metal-binding</keyword>
<comment type="catalytic activity">
    <reaction evidence="8">
        <text>L-seryl-[protein] + UTP = O-(5'-uridylyl)-L-seryl-[protein] + diphosphate</text>
        <dbReference type="Rhea" id="RHEA:64604"/>
        <dbReference type="Rhea" id="RHEA-COMP:9863"/>
        <dbReference type="Rhea" id="RHEA-COMP:16635"/>
        <dbReference type="ChEBI" id="CHEBI:29999"/>
        <dbReference type="ChEBI" id="CHEBI:33019"/>
        <dbReference type="ChEBI" id="CHEBI:46398"/>
        <dbReference type="ChEBI" id="CHEBI:156051"/>
    </reaction>
</comment>
<evidence type="ECO:0000256" key="8">
    <source>
        <dbReference type="HAMAP-Rule" id="MF_00692"/>
    </source>
</evidence>
<evidence type="ECO:0000313" key="9">
    <source>
        <dbReference type="EMBL" id="GGG59090.1"/>
    </source>
</evidence>
<organism evidence="9 10">
    <name type="scientific">Salipiger pallidus</name>
    <dbReference type="NCBI Taxonomy" id="1775170"/>
    <lineage>
        <taxon>Bacteria</taxon>
        <taxon>Pseudomonadati</taxon>
        <taxon>Pseudomonadota</taxon>
        <taxon>Alphaproteobacteria</taxon>
        <taxon>Rhodobacterales</taxon>
        <taxon>Roseobacteraceae</taxon>
        <taxon>Salipiger</taxon>
    </lineage>
</organism>
<comment type="catalytic activity">
    <reaction evidence="8">
        <text>L-tyrosyl-[protein] + ATP = O-(5'-adenylyl)-L-tyrosyl-[protein] + diphosphate</text>
        <dbReference type="Rhea" id="RHEA:54288"/>
        <dbReference type="Rhea" id="RHEA-COMP:10136"/>
        <dbReference type="Rhea" id="RHEA-COMP:13846"/>
        <dbReference type="ChEBI" id="CHEBI:30616"/>
        <dbReference type="ChEBI" id="CHEBI:33019"/>
        <dbReference type="ChEBI" id="CHEBI:46858"/>
        <dbReference type="ChEBI" id="CHEBI:83624"/>
        <dbReference type="EC" id="2.7.7.108"/>
    </reaction>
</comment>
<keyword evidence="3 8" id="KW-0548">Nucleotidyltransferase</keyword>
<gene>
    <name evidence="8" type="primary">ydiU</name>
    <name evidence="8" type="synonym">selO</name>
    <name evidence="9" type="ORF">GCM10011415_01140</name>
</gene>
<reference evidence="9" key="1">
    <citation type="journal article" date="2014" name="Int. J. Syst. Evol. Microbiol.">
        <title>Complete genome sequence of Corynebacterium casei LMG S-19264T (=DSM 44701T), isolated from a smear-ripened cheese.</title>
        <authorList>
            <consortium name="US DOE Joint Genome Institute (JGI-PGF)"/>
            <person name="Walter F."/>
            <person name="Albersmeier A."/>
            <person name="Kalinowski J."/>
            <person name="Ruckert C."/>
        </authorList>
    </citation>
    <scope>NUCLEOTIDE SEQUENCE</scope>
    <source>
        <strain evidence="9">CGMCC 1.15762</strain>
    </source>
</reference>
<protein>
    <recommendedName>
        <fullName evidence="8">Protein nucleotidyltransferase YdiU</fullName>
        <ecNumber evidence="8">2.7.7.-</ecNumber>
    </recommendedName>
    <alternativeName>
        <fullName evidence="8">Protein adenylyltransferase YdiU</fullName>
        <ecNumber evidence="8">2.7.7.108</ecNumber>
    </alternativeName>
    <alternativeName>
        <fullName evidence="8">Protein uridylyltransferase YdiU</fullName>
        <ecNumber evidence="8">2.7.7.-</ecNumber>
    </alternativeName>
</protein>
<comment type="cofactor">
    <cofactor evidence="8">
        <name>Mg(2+)</name>
        <dbReference type="ChEBI" id="CHEBI:18420"/>
    </cofactor>
    <cofactor evidence="8">
        <name>Mn(2+)</name>
        <dbReference type="ChEBI" id="CHEBI:29035"/>
    </cofactor>
</comment>
<comment type="similarity">
    <text evidence="1 8">Belongs to the SELO family.</text>
</comment>
<evidence type="ECO:0000256" key="3">
    <source>
        <dbReference type="ARBA" id="ARBA00022695"/>
    </source>
</evidence>
<evidence type="ECO:0000256" key="7">
    <source>
        <dbReference type="ARBA" id="ARBA00022842"/>
    </source>
</evidence>
<dbReference type="GO" id="GO:0070733">
    <property type="term" value="F:AMPylase activity"/>
    <property type="evidence" value="ECO:0007669"/>
    <property type="project" value="UniProtKB-EC"/>
</dbReference>
<comment type="function">
    <text evidence="8">Nucleotidyltransferase involved in the post-translational modification of proteins. It can catalyze the addition of adenosine monophosphate (AMP) or uridine monophosphate (UMP) to a protein, resulting in modifications known as AMPylation and UMPylation.</text>
</comment>
<keyword evidence="6 8" id="KW-0067">ATP-binding</keyword>
<keyword evidence="5 8" id="KW-0547">Nucleotide-binding</keyword>
<comment type="catalytic activity">
    <reaction evidence="8">
        <text>L-histidyl-[protein] + UTP = N(tele)-(5'-uridylyl)-L-histidyl-[protein] + diphosphate</text>
        <dbReference type="Rhea" id="RHEA:83891"/>
        <dbReference type="Rhea" id="RHEA-COMP:9745"/>
        <dbReference type="Rhea" id="RHEA-COMP:20239"/>
        <dbReference type="ChEBI" id="CHEBI:29979"/>
        <dbReference type="ChEBI" id="CHEBI:33019"/>
        <dbReference type="ChEBI" id="CHEBI:46398"/>
        <dbReference type="ChEBI" id="CHEBI:233474"/>
    </reaction>
</comment>
<comment type="caution">
    <text evidence="9">The sequence shown here is derived from an EMBL/GenBank/DDBJ whole genome shotgun (WGS) entry which is preliminary data.</text>
</comment>
<feature type="binding site" evidence="8">
    <location>
        <position position="121"/>
    </location>
    <ligand>
        <name>ATP</name>
        <dbReference type="ChEBI" id="CHEBI:30616"/>
    </ligand>
</feature>
<dbReference type="EMBL" id="BMJV01000001">
    <property type="protein sequence ID" value="GGG59090.1"/>
    <property type="molecule type" value="Genomic_DNA"/>
</dbReference>
<dbReference type="Proteomes" id="UP000617145">
    <property type="component" value="Unassembled WGS sequence"/>
</dbReference>
<feature type="binding site" evidence="8">
    <location>
        <position position="180"/>
    </location>
    <ligand>
        <name>ATP</name>
        <dbReference type="ChEBI" id="CHEBI:30616"/>
    </ligand>
</feature>
<feature type="binding site" evidence="8">
    <location>
        <position position="246"/>
    </location>
    <ligand>
        <name>Mg(2+)</name>
        <dbReference type="ChEBI" id="CHEBI:18420"/>
    </ligand>
</feature>
<dbReference type="InterPro" id="IPR003846">
    <property type="entry name" value="SelO"/>
</dbReference>
<dbReference type="PANTHER" id="PTHR32057">
    <property type="entry name" value="PROTEIN ADENYLYLTRANSFERASE SELO, MITOCHONDRIAL"/>
    <property type="match status" value="1"/>
</dbReference>
<dbReference type="RefSeq" id="WP_188787802.1">
    <property type="nucleotide sequence ID" value="NZ_BMJV01000001.1"/>
</dbReference>
<feature type="binding site" evidence="8">
    <location>
        <position position="86"/>
    </location>
    <ligand>
        <name>ATP</name>
        <dbReference type="ChEBI" id="CHEBI:30616"/>
    </ligand>
</feature>
<dbReference type="EC" id="2.7.7.-" evidence="8"/>
<dbReference type="GO" id="GO:0005524">
    <property type="term" value="F:ATP binding"/>
    <property type="evidence" value="ECO:0007669"/>
    <property type="project" value="UniProtKB-UniRule"/>
</dbReference>
<dbReference type="PANTHER" id="PTHR32057:SF14">
    <property type="entry name" value="PROTEIN ADENYLYLTRANSFERASE SELO, MITOCHONDRIAL"/>
    <property type="match status" value="1"/>
</dbReference>
<evidence type="ECO:0000256" key="4">
    <source>
        <dbReference type="ARBA" id="ARBA00022723"/>
    </source>
</evidence>
<feature type="binding site" evidence="8">
    <location>
        <position position="173"/>
    </location>
    <ligand>
        <name>ATP</name>
        <dbReference type="ChEBI" id="CHEBI:30616"/>
    </ligand>
</feature>
<feature type="binding site" evidence="8">
    <location>
        <position position="109"/>
    </location>
    <ligand>
        <name>ATP</name>
        <dbReference type="ChEBI" id="CHEBI:30616"/>
    </ligand>
</feature>
<dbReference type="Pfam" id="PF02696">
    <property type="entry name" value="SelO"/>
    <property type="match status" value="1"/>
</dbReference>
<feature type="binding site" evidence="8">
    <location>
        <position position="255"/>
    </location>
    <ligand>
        <name>ATP</name>
        <dbReference type="ChEBI" id="CHEBI:30616"/>
    </ligand>
</feature>
<reference evidence="9" key="2">
    <citation type="submission" date="2020-09" db="EMBL/GenBank/DDBJ databases">
        <authorList>
            <person name="Sun Q."/>
            <person name="Zhou Y."/>
        </authorList>
    </citation>
    <scope>NUCLEOTIDE SEQUENCE</scope>
    <source>
        <strain evidence="9">CGMCC 1.15762</strain>
    </source>
</reference>
<evidence type="ECO:0000313" key="10">
    <source>
        <dbReference type="Proteomes" id="UP000617145"/>
    </source>
</evidence>